<protein>
    <submittedName>
        <fullName evidence="1">Uncharacterized protein</fullName>
    </submittedName>
</protein>
<evidence type="ECO:0000313" key="1">
    <source>
        <dbReference type="EMBL" id="VFU23050.1"/>
    </source>
</evidence>
<dbReference type="AlphaFoldDB" id="A0A6N2K530"/>
<accession>A0A6N2K530</accession>
<name>A0A6N2K530_SALVM</name>
<organism evidence="1">
    <name type="scientific">Salix viminalis</name>
    <name type="common">Common osier</name>
    <name type="synonym">Basket willow</name>
    <dbReference type="NCBI Taxonomy" id="40686"/>
    <lineage>
        <taxon>Eukaryota</taxon>
        <taxon>Viridiplantae</taxon>
        <taxon>Streptophyta</taxon>
        <taxon>Embryophyta</taxon>
        <taxon>Tracheophyta</taxon>
        <taxon>Spermatophyta</taxon>
        <taxon>Magnoliopsida</taxon>
        <taxon>eudicotyledons</taxon>
        <taxon>Gunneridae</taxon>
        <taxon>Pentapetalae</taxon>
        <taxon>rosids</taxon>
        <taxon>fabids</taxon>
        <taxon>Malpighiales</taxon>
        <taxon>Salicaceae</taxon>
        <taxon>Saliceae</taxon>
        <taxon>Salix</taxon>
    </lineage>
</organism>
<dbReference type="EMBL" id="CAADRP010000102">
    <property type="protein sequence ID" value="VFU23050.1"/>
    <property type="molecule type" value="Genomic_DNA"/>
</dbReference>
<proteinExistence type="predicted"/>
<sequence>MGNQRQNIILGVRPGWATTEESFEPHNRTVRRKEICARQGIQCVVCLTCFRLKEPEDIYLLCRKMDKRCRRASLSSPAQWVQDVIFEFLAAGISKGLVDHVPAEKLLDPDEGDVQTWIGYEFVPSTIRPRLVKLS</sequence>
<reference evidence="1" key="1">
    <citation type="submission" date="2019-03" db="EMBL/GenBank/DDBJ databases">
        <authorList>
            <person name="Mank J."/>
            <person name="Almeida P."/>
        </authorList>
    </citation>
    <scope>NUCLEOTIDE SEQUENCE</scope>
    <source>
        <strain evidence="1">78183</strain>
    </source>
</reference>
<gene>
    <name evidence="1" type="ORF">SVIM_LOCUS30293</name>
</gene>